<evidence type="ECO:0000313" key="3">
    <source>
        <dbReference type="EMBL" id="SDU32291.1"/>
    </source>
</evidence>
<dbReference type="Proteomes" id="UP000182882">
    <property type="component" value="Unassembled WGS sequence"/>
</dbReference>
<sequence>MNQQMDKPKSNGGAVEVVMNAFSEYKNANDKNLEQRDNALNSKIEELYSQTDRIEELLNRPFGTVPKPEASQPNRFAITVAGKKIPVLAREDSLASYFRPQSSNGEQEWNLQDFVRNSMGLSNIKNSVVERGSANAPEFLSSQIVDAVRAKSTLINSGALTLPIDGATIIARIDTDAVCHSHVEGIDDIDESLPVFTPIELNPNMLSVQIPLSAEVAEDSANLNLLLKTSIAAAIAKKIDQLGIAALLADSAIEESAVSQDTETWAGLLQAAGSSIALDNEWPKTVISNASDYAKRISQVSGDGQWLVNPPPLATMKDLFSTHMTAGKALMGDFERSVLLAIRSELRIEIVRWHRPGSASHLMIAYMRGAFYTVQPGSLYRQLKTVV</sequence>
<dbReference type="InterPro" id="IPR054612">
    <property type="entry name" value="Phage_capsid-like_C"/>
</dbReference>
<evidence type="ECO:0000259" key="2">
    <source>
        <dbReference type="Pfam" id="PF05065"/>
    </source>
</evidence>
<comment type="subcellular location">
    <subcellularLocation>
        <location evidence="1">Virion</location>
    </subcellularLocation>
</comment>
<dbReference type="NCBIfam" id="TIGR01554">
    <property type="entry name" value="major_cap_HK97"/>
    <property type="match status" value="1"/>
</dbReference>
<dbReference type="SUPFAM" id="SSF56563">
    <property type="entry name" value="Major capsid protein gp5"/>
    <property type="match status" value="1"/>
</dbReference>
<evidence type="ECO:0000313" key="4">
    <source>
        <dbReference type="Proteomes" id="UP000182882"/>
    </source>
</evidence>
<reference evidence="4" key="1">
    <citation type="submission" date="2016-10" db="EMBL/GenBank/DDBJ databases">
        <authorList>
            <person name="Varghese N."/>
            <person name="Submissions S."/>
        </authorList>
    </citation>
    <scope>NUCLEOTIDE SEQUENCE [LARGE SCALE GENOMIC DNA]</scope>
    <source>
        <strain evidence="4">Nm10</strain>
    </source>
</reference>
<feature type="domain" description="Phage capsid-like C-terminal" evidence="2">
    <location>
        <begin position="136"/>
        <end position="352"/>
    </location>
</feature>
<dbReference type="AlphaFoldDB" id="A0A1H2HK82"/>
<protein>
    <submittedName>
        <fullName evidence="3">Phage major capsid protein, HK97 family</fullName>
    </submittedName>
</protein>
<keyword evidence="4" id="KW-1185">Reference proteome</keyword>
<name>A0A1H2HK82_9PROT</name>
<dbReference type="Pfam" id="PF05065">
    <property type="entry name" value="Phage_capsid"/>
    <property type="match status" value="1"/>
</dbReference>
<dbReference type="InterPro" id="IPR024455">
    <property type="entry name" value="Phage_capsid"/>
</dbReference>
<organism evidence="3 4">
    <name type="scientific">Nitrosomonas ureae</name>
    <dbReference type="NCBI Taxonomy" id="44577"/>
    <lineage>
        <taxon>Bacteria</taxon>
        <taxon>Pseudomonadati</taxon>
        <taxon>Pseudomonadota</taxon>
        <taxon>Betaproteobacteria</taxon>
        <taxon>Nitrosomonadales</taxon>
        <taxon>Nitrosomonadaceae</taxon>
        <taxon>Nitrosomonas</taxon>
    </lineage>
</organism>
<proteinExistence type="predicted"/>
<gene>
    <name evidence="3" type="ORF">SAMN05216406_15311</name>
</gene>
<accession>A0A1H2HK82</accession>
<evidence type="ECO:0000256" key="1">
    <source>
        <dbReference type="ARBA" id="ARBA00004328"/>
    </source>
</evidence>
<dbReference type="EMBL" id="FNLN01000053">
    <property type="protein sequence ID" value="SDU32291.1"/>
    <property type="molecule type" value="Genomic_DNA"/>
</dbReference>